<dbReference type="InterPro" id="IPR036390">
    <property type="entry name" value="WH_DNA-bd_sf"/>
</dbReference>
<dbReference type="RefSeq" id="WP_035483061.1">
    <property type="nucleotide sequence ID" value="NZ_CADFGL010000045.1"/>
</dbReference>
<dbReference type="InterPro" id="IPR036388">
    <property type="entry name" value="WH-like_DNA-bd_sf"/>
</dbReference>
<reference evidence="6 7" key="1">
    <citation type="submission" date="2020-04" db="EMBL/GenBank/DDBJ databases">
        <authorList>
            <person name="De Canck E."/>
        </authorList>
    </citation>
    <scope>NUCLEOTIDE SEQUENCE [LARGE SCALE GENOMIC DNA]</scope>
    <source>
        <strain evidence="6 7">LMG 22037</strain>
    </source>
</reference>
<comment type="similarity">
    <text evidence="1">Belongs to the LysR transcriptional regulatory family.</text>
</comment>
<gene>
    <name evidence="6" type="primary">pgrR_12</name>
    <name evidence="6" type="ORF">LMG22037_05832</name>
</gene>
<evidence type="ECO:0000313" key="6">
    <source>
        <dbReference type="EMBL" id="CAB3733846.1"/>
    </source>
</evidence>
<dbReference type="Gene3D" id="3.40.190.290">
    <property type="match status" value="1"/>
</dbReference>
<dbReference type="PROSITE" id="PS50931">
    <property type="entry name" value="HTH_LYSR"/>
    <property type="match status" value="1"/>
</dbReference>
<organism evidence="6 7">
    <name type="scientific">Paraburkholderia phenoliruptrix</name>
    <dbReference type="NCBI Taxonomy" id="252970"/>
    <lineage>
        <taxon>Bacteria</taxon>
        <taxon>Pseudomonadati</taxon>
        <taxon>Pseudomonadota</taxon>
        <taxon>Betaproteobacteria</taxon>
        <taxon>Burkholderiales</taxon>
        <taxon>Burkholderiaceae</taxon>
        <taxon>Paraburkholderia</taxon>
    </lineage>
</organism>
<dbReference type="EMBL" id="CADIKB010000047">
    <property type="protein sequence ID" value="CAB3733846.1"/>
    <property type="molecule type" value="Genomic_DNA"/>
</dbReference>
<evidence type="ECO:0000256" key="4">
    <source>
        <dbReference type="ARBA" id="ARBA00023163"/>
    </source>
</evidence>
<dbReference type="Gene3D" id="1.10.10.10">
    <property type="entry name" value="Winged helix-like DNA-binding domain superfamily/Winged helix DNA-binding domain"/>
    <property type="match status" value="1"/>
</dbReference>
<accession>A0A6J5CFM6</accession>
<dbReference type="SUPFAM" id="SSF46785">
    <property type="entry name" value="Winged helix' DNA-binding domain"/>
    <property type="match status" value="1"/>
</dbReference>
<protein>
    <submittedName>
        <fullName evidence="6">HTH-type transcriptional regulator PgrR</fullName>
    </submittedName>
</protein>
<dbReference type="PANTHER" id="PTHR30537">
    <property type="entry name" value="HTH-TYPE TRANSCRIPTIONAL REGULATOR"/>
    <property type="match status" value="1"/>
</dbReference>
<dbReference type="CDD" id="cd08474">
    <property type="entry name" value="PBP2_CrgA_like_5"/>
    <property type="match status" value="1"/>
</dbReference>
<dbReference type="Pfam" id="PF03466">
    <property type="entry name" value="LysR_substrate"/>
    <property type="match status" value="1"/>
</dbReference>
<evidence type="ECO:0000256" key="2">
    <source>
        <dbReference type="ARBA" id="ARBA00023015"/>
    </source>
</evidence>
<dbReference type="SUPFAM" id="SSF53850">
    <property type="entry name" value="Periplasmic binding protein-like II"/>
    <property type="match status" value="1"/>
</dbReference>
<feature type="domain" description="HTH lysR-type" evidence="5">
    <location>
        <begin position="4"/>
        <end position="61"/>
    </location>
</feature>
<dbReference type="GO" id="GO:0006351">
    <property type="term" value="P:DNA-templated transcription"/>
    <property type="evidence" value="ECO:0007669"/>
    <property type="project" value="TreeGrafter"/>
</dbReference>
<dbReference type="FunFam" id="3.40.190.290:FF:000012">
    <property type="entry name" value="Transcriptional regulator, LysR family"/>
    <property type="match status" value="1"/>
</dbReference>
<dbReference type="Pfam" id="PF00126">
    <property type="entry name" value="HTH_1"/>
    <property type="match status" value="1"/>
</dbReference>
<sequence>MKRDEIADLLAFLAVADERSFTRAAAKLGTSQSSLSHTIRRLETRRGFRLLNRSTRSVAPTEAGERLLETLRPALDGIDATLTELGELSNKPSGTIRITSSRHAAQTVLWPAVARLLPEHPDLKVEVSINSALSDIIAERYDAGVRLGESIARDMIAMRIGPDLRMAVVAAPAYIATHGIPDTPHDLPRFACINVRLPTAGGLYVWEFAKDGRDLNVRVDGQLVFNDMTMVMQAAIEGFGLACVIEDQAEQSILDGELVRILEEWCPAFPGYHLYYPSRRQASSAFTLLLNELRYVAEHRGFANLA</sequence>
<evidence type="ECO:0000256" key="3">
    <source>
        <dbReference type="ARBA" id="ARBA00023125"/>
    </source>
</evidence>
<dbReference type="PANTHER" id="PTHR30537:SF1">
    <property type="entry name" value="HTH-TYPE TRANSCRIPTIONAL REGULATOR PGRR"/>
    <property type="match status" value="1"/>
</dbReference>
<dbReference type="AlphaFoldDB" id="A0A6J5CFM6"/>
<dbReference type="InterPro" id="IPR005119">
    <property type="entry name" value="LysR_subst-bd"/>
</dbReference>
<dbReference type="FunFam" id="1.10.10.10:FF:000001">
    <property type="entry name" value="LysR family transcriptional regulator"/>
    <property type="match status" value="1"/>
</dbReference>
<dbReference type="PRINTS" id="PR00039">
    <property type="entry name" value="HTHLYSR"/>
</dbReference>
<evidence type="ECO:0000256" key="1">
    <source>
        <dbReference type="ARBA" id="ARBA00009437"/>
    </source>
</evidence>
<dbReference type="GO" id="GO:0003700">
    <property type="term" value="F:DNA-binding transcription factor activity"/>
    <property type="evidence" value="ECO:0007669"/>
    <property type="project" value="InterPro"/>
</dbReference>
<keyword evidence="3" id="KW-0238">DNA-binding</keyword>
<name>A0A6J5CFM6_9BURK</name>
<dbReference type="InterPro" id="IPR000847">
    <property type="entry name" value="LysR_HTH_N"/>
</dbReference>
<keyword evidence="2" id="KW-0805">Transcription regulation</keyword>
<keyword evidence="4" id="KW-0804">Transcription</keyword>
<proteinExistence type="inferred from homology"/>
<dbReference type="InterPro" id="IPR058163">
    <property type="entry name" value="LysR-type_TF_proteobact-type"/>
</dbReference>
<evidence type="ECO:0000313" key="7">
    <source>
        <dbReference type="Proteomes" id="UP000494249"/>
    </source>
</evidence>
<evidence type="ECO:0000259" key="5">
    <source>
        <dbReference type="PROSITE" id="PS50931"/>
    </source>
</evidence>
<dbReference type="GO" id="GO:0043565">
    <property type="term" value="F:sequence-specific DNA binding"/>
    <property type="evidence" value="ECO:0007669"/>
    <property type="project" value="TreeGrafter"/>
</dbReference>
<dbReference type="Proteomes" id="UP000494249">
    <property type="component" value="Unassembled WGS sequence"/>
</dbReference>